<proteinExistence type="predicted"/>
<sequence length="45" mass="4894">MNGRVAGDDLPGLRNRNMKIVGYIGQKSHNDEFVHISGEGTQGQP</sequence>
<dbReference type="Proteomes" id="UP001597340">
    <property type="component" value="Unassembled WGS sequence"/>
</dbReference>
<evidence type="ECO:0000313" key="1">
    <source>
        <dbReference type="EMBL" id="MFD1460644.1"/>
    </source>
</evidence>
<evidence type="ECO:0000313" key="2">
    <source>
        <dbReference type="Proteomes" id="UP001597340"/>
    </source>
</evidence>
<comment type="caution">
    <text evidence="1">The sequence shown here is derived from an EMBL/GenBank/DDBJ whole genome shotgun (WGS) entry which is preliminary data.</text>
</comment>
<dbReference type="EMBL" id="JBHTNZ010000003">
    <property type="protein sequence ID" value="MFD1460644.1"/>
    <property type="molecule type" value="Genomic_DNA"/>
</dbReference>
<name>A0ABW4D7F0_9BACL</name>
<organism evidence="1 2">
    <name type="scientific">Paenibacillus farraposensis</name>
    <dbReference type="NCBI Taxonomy" id="2807095"/>
    <lineage>
        <taxon>Bacteria</taxon>
        <taxon>Bacillati</taxon>
        <taxon>Bacillota</taxon>
        <taxon>Bacilli</taxon>
        <taxon>Bacillales</taxon>
        <taxon>Paenibacillaceae</taxon>
        <taxon>Paenibacillus</taxon>
    </lineage>
</organism>
<protein>
    <submittedName>
        <fullName evidence="1">Uncharacterized protein</fullName>
    </submittedName>
</protein>
<keyword evidence="2" id="KW-1185">Reference proteome</keyword>
<accession>A0ABW4D7F0</accession>
<gene>
    <name evidence="1" type="ORF">ACFQ5D_04105</name>
</gene>
<reference evidence="2" key="1">
    <citation type="journal article" date="2019" name="Int. J. Syst. Evol. Microbiol.">
        <title>The Global Catalogue of Microorganisms (GCM) 10K type strain sequencing project: providing services to taxonomists for standard genome sequencing and annotation.</title>
        <authorList>
            <consortium name="The Broad Institute Genomics Platform"/>
            <consortium name="The Broad Institute Genome Sequencing Center for Infectious Disease"/>
            <person name="Wu L."/>
            <person name="Ma J."/>
        </authorList>
    </citation>
    <scope>NUCLEOTIDE SEQUENCE [LARGE SCALE GENOMIC DNA]</scope>
    <source>
        <strain evidence="2">CCM 9147</strain>
    </source>
</reference>
<dbReference type="RefSeq" id="WP_229526757.1">
    <property type="nucleotide sequence ID" value="NZ_JAFFQR010000112.1"/>
</dbReference>